<name>A0A4D6M106_VIGUN</name>
<evidence type="ECO:0000313" key="2">
    <source>
        <dbReference type="Proteomes" id="UP000501690"/>
    </source>
</evidence>
<accession>A0A4D6M106</accession>
<evidence type="ECO:0000313" key="1">
    <source>
        <dbReference type="EMBL" id="QCD94221.1"/>
    </source>
</evidence>
<protein>
    <submittedName>
        <fullName evidence="1">Uncharacterized protein</fullName>
    </submittedName>
</protein>
<gene>
    <name evidence="1" type="ORF">DEO72_LG5g2302</name>
</gene>
<dbReference type="EMBL" id="CP039349">
    <property type="protein sequence ID" value="QCD94221.1"/>
    <property type="molecule type" value="Genomic_DNA"/>
</dbReference>
<dbReference type="Proteomes" id="UP000501690">
    <property type="component" value="Linkage Group LG5"/>
</dbReference>
<organism evidence="1 2">
    <name type="scientific">Vigna unguiculata</name>
    <name type="common">Cowpea</name>
    <dbReference type="NCBI Taxonomy" id="3917"/>
    <lineage>
        <taxon>Eukaryota</taxon>
        <taxon>Viridiplantae</taxon>
        <taxon>Streptophyta</taxon>
        <taxon>Embryophyta</taxon>
        <taxon>Tracheophyta</taxon>
        <taxon>Spermatophyta</taxon>
        <taxon>Magnoliopsida</taxon>
        <taxon>eudicotyledons</taxon>
        <taxon>Gunneridae</taxon>
        <taxon>Pentapetalae</taxon>
        <taxon>rosids</taxon>
        <taxon>fabids</taxon>
        <taxon>Fabales</taxon>
        <taxon>Fabaceae</taxon>
        <taxon>Papilionoideae</taxon>
        <taxon>50 kb inversion clade</taxon>
        <taxon>NPAAA clade</taxon>
        <taxon>indigoferoid/millettioid clade</taxon>
        <taxon>Phaseoleae</taxon>
        <taxon>Vigna</taxon>
    </lineage>
</organism>
<sequence>MTPYHPLSFSHGLANTLASDHHRNSHLLCRAMIFVIYNNPIGIPFRLLRASFFLHHHVSRKLHGCTIFAPLQAHRNPCTHPRLVFSDSSCSPLQHRSHNLWHPRNTATTCHFRRATTSSSVATPMTDFQGFLYAQPSTSKHYCRKTTMETPLATCNHHRNVAAALARESLTIFLQQPRTQPSGFAAATTTTTITFAHHSQ</sequence>
<dbReference type="AlphaFoldDB" id="A0A4D6M106"/>
<keyword evidence="2" id="KW-1185">Reference proteome</keyword>
<reference evidence="1 2" key="1">
    <citation type="submission" date="2019-04" db="EMBL/GenBank/DDBJ databases">
        <title>An improved genome assembly and genetic linkage map for asparagus bean, Vigna unguiculata ssp. sesquipedialis.</title>
        <authorList>
            <person name="Xia Q."/>
            <person name="Zhang R."/>
            <person name="Dong Y."/>
        </authorList>
    </citation>
    <scope>NUCLEOTIDE SEQUENCE [LARGE SCALE GENOMIC DNA]</scope>
    <source>
        <tissue evidence="1">Leaf</tissue>
    </source>
</reference>
<proteinExistence type="predicted"/>